<organism evidence="5 6">
    <name type="scientific">Pseudomonas viridiflava</name>
    <name type="common">Phytomonas viridiflava</name>
    <dbReference type="NCBI Taxonomy" id="33069"/>
    <lineage>
        <taxon>Bacteria</taxon>
        <taxon>Pseudomonadati</taxon>
        <taxon>Pseudomonadota</taxon>
        <taxon>Gammaproteobacteria</taxon>
        <taxon>Pseudomonadales</taxon>
        <taxon>Pseudomonadaceae</taxon>
        <taxon>Pseudomonas</taxon>
    </lineage>
</organism>
<dbReference type="CDD" id="cd00082">
    <property type="entry name" value="HisKA"/>
    <property type="match status" value="1"/>
</dbReference>
<evidence type="ECO:0000256" key="1">
    <source>
        <dbReference type="ARBA" id="ARBA00000085"/>
    </source>
</evidence>
<comment type="caution">
    <text evidence="5">The sequence shown here is derived from an EMBL/GenBank/DDBJ whole genome shotgun (WGS) entry which is preliminary data.</text>
</comment>
<dbReference type="CDD" id="cd00075">
    <property type="entry name" value="HATPase"/>
    <property type="match status" value="1"/>
</dbReference>
<name>A0A3M4J8M9_PSEVI</name>
<evidence type="ECO:0000313" key="5">
    <source>
        <dbReference type="EMBL" id="RMQ69920.1"/>
    </source>
</evidence>
<dbReference type="Gene3D" id="1.10.287.130">
    <property type="match status" value="1"/>
</dbReference>
<dbReference type="Gene3D" id="3.30.565.10">
    <property type="entry name" value="Histidine kinase-like ATPase, C-terminal domain"/>
    <property type="match status" value="1"/>
</dbReference>
<dbReference type="GO" id="GO:0000155">
    <property type="term" value="F:phosphorelay sensor kinase activity"/>
    <property type="evidence" value="ECO:0007669"/>
    <property type="project" value="InterPro"/>
</dbReference>
<dbReference type="InterPro" id="IPR025751">
    <property type="entry name" value="RsbRD_N_dom"/>
</dbReference>
<dbReference type="InterPro" id="IPR004358">
    <property type="entry name" value="Sig_transdc_His_kin-like_C"/>
</dbReference>
<evidence type="ECO:0000259" key="4">
    <source>
        <dbReference type="PROSITE" id="PS50109"/>
    </source>
</evidence>
<dbReference type="Pfam" id="PF00512">
    <property type="entry name" value="HisKA"/>
    <property type="match status" value="1"/>
</dbReference>
<accession>A0A3M4J8M9</accession>
<dbReference type="SMART" id="SM00387">
    <property type="entry name" value="HATPase_c"/>
    <property type="match status" value="1"/>
</dbReference>
<dbReference type="InterPro" id="IPR005467">
    <property type="entry name" value="His_kinase_dom"/>
</dbReference>
<reference evidence="5 6" key="1">
    <citation type="submission" date="2018-08" db="EMBL/GenBank/DDBJ databases">
        <title>Recombination of ecologically and evolutionarily significant loci maintains genetic cohesion in the Pseudomonas syringae species complex.</title>
        <authorList>
            <person name="Dillon M."/>
            <person name="Thakur S."/>
            <person name="Almeida R.N.D."/>
            <person name="Weir B.S."/>
            <person name="Guttman D.S."/>
        </authorList>
    </citation>
    <scope>NUCLEOTIDE SEQUENCE [LARGE SCALE GENOMIC DNA]</scope>
    <source>
        <strain evidence="5 6">ICMP 11296</strain>
    </source>
</reference>
<dbReference type="InterPro" id="IPR036890">
    <property type="entry name" value="HATPase_C_sf"/>
</dbReference>
<evidence type="ECO:0000256" key="3">
    <source>
        <dbReference type="ARBA" id="ARBA00022553"/>
    </source>
</evidence>
<protein>
    <recommendedName>
        <fullName evidence="2">histidine kinase</fullName>
        <ecNumber evidence="2">2.7.13.3</ecNumber>
    </recommendedName>
</protein>
<dbReference type="PANTHER" id="PTHR43547:SF2">
    <property type="entry name" value="HYBRID SIGNAL TRANSDUCTION HISTIDINE KINASE C"/>
    <property type="match status" value="1"/>
</dbReference>
<keyword evidence="5" id="KW-0418">Kinase</keyword>
<dbReference type="PANTHER" id="PTHR43547">
    <property type="entry name" value="TWO-COMPONENT HISTIDINE KINASE"/>
    <property type="match status" value="1"/>
</dbReference>
<dbReference type="Pfam" id="PF02518">
    <property type="entry name" value="HATPase_c"/>
    <property type="match status" value="1"/>
</dbReference>
<dbReference type="SMART" id="SM00388">
    <property type="entry name" value="HisKA"/>
    <property type="match status" value="1"/>
</dbReference>
<dbReference type="Proteomes" id="UP000271866">
    <property type="component" value="Unassembled WGS sequence"/>
</dbReference>
<sequence length="396" mass="43604">MVFNSPHESAIRGVHFQVFIAMRLSGFILENIEPIVRDWTDFARTISTLGEPLDTKELRDHAEQMLRAIATDLRTDQSSQQQVEKSQGQVVSQEDTAAKSHAITRLMSGFTIDQVVSEFRALRASVIKQWMMRPTSDTQQQMDDMIRFNEAIDQALAESISSYTGAVQASRNIFLGILGHDLRTPLSAILLGADVLLRTNDLGARPTKVASRIYSSVKRANQIVGDLLDFTRSQIGPGIPLKKTHTDIQPICARIVDESRTVNPEADIHLTSNDPVIGNFDGDRLEQVFSNLIGNAIQHGNSRDPVEVTLAASDGTLQFTVHNTGSPIPEDVLPFIFNPMDRYSPEKMTDNGPYSSLGLGLFIVAKIVDAHGGRIEVTSKADLGTTFAVFIPLHAE</sequence>
<dbReference type="InterPro" id="IPR003661">
    <property type="entry name" value="HisK_dim/P_dom"/>
</dbReference>
<dbReference type="EMBL" id="RBRK01000167">
    <property type="protein sequence ID" value="RMQ69920.1"/>
    <property type="molecule type" value="Genomic_DNA"/>
</dbReference>
<evidence type="ECO:0000313" key="6">
    <source>
        <dbReference type="Proteomes" id="UP000271866"/>
    </source>
</evidence>
<dbReference type="SUPFAM" id="SSF47384">
    <property type="entry name" value="Homodimeric domain of signal transducing histidine kinase"/>
    <property type="match status" value="1"/>
</dbReference>
<keyword evidence="5" id="KW-0808">Transferase</keyword>
<dbReference type="AlphaFoldDB" id="A0A3M4J8M9"/>
<dbReference type="InterPro" id="IPR036097">
    <property type="entry name" value="HisK_dim/P_sf"/>
</dbReference>
<dbReference type="PRINTS" id="PR00344">
    <property type="entry name" value="BCTRLSENSOR"/>
</dbReference>
<feature type="domain" description="Histidine kinase" evidence="4">
    <location>
        <begin position="177"/>
        <end position="395"/>
    </location>
</feature>
<dbReference type="InterPro" id="IPR003594">
    <property type="entry name" value="HATPase_dom"/>
</dbReference>
<dbReference type="SUPFAM" id="SSF55874">
    <property type="entry name" value="ATPase domain of HSP90 chaperone/DNA topoisomerase II/histidine kinase"/>
    <property type="match status" value="1"/>
</dbReference>
<gene>
    <name evidence="5" type="ORF">ALP98_00354</name>
</gene>
<proteinExistence type="predicted"/>
<comment type="catalytic activity">
    <reaction evidence="1">
        <text>ATP + protein L-histidine = ADP + protein N-phospho-L-histidine.</text>
        <dbReference type="EC" id="2.7.13.3"/>
    </reaction>
</comment>
<dbReference type="PROSITE" id="PS50109">
    <property type="entry name" value="HIS_KIN"/>
    <property type="match status" value="1"/>
</dbReference>
<keyword evidence="3" id="KW-0597">Phosphoprotein</keyword>
<evidence type="ECO:0000256" key="2">
    <source>
        <dbReference type="ARBA" id="ARBA00012438"/>
    </source>
</evidence>
<dbReference type="Pfam" id="PF14361">
    <property type="entry name" value="RsbRD_N"/>
    <property type="match status" value="1"/>
</dbReference>
<dbReference type="EC" id="2.7.13.3" evidence="2"/>